<gene>
    <name evidence="3" type="ORF">SAMN06297387_104298</name>
</gene>
<evidence type="ECO:0000259" key="2">
    <source>
        <dbReference type="PROSITE" id="PS50943"/>
    </source>
</evidence>
<feature type="compositionally biased region" description="Basic and acidic residues" evidence="1">
    <location>
        <begin position="78"/>
        <end position="87"/>
    </location>
</feature>
<dbReference type="InterPro" id="IPR001387">
    <property type="entry name" value="Cro/C1-type_HTH"/>
</dbReference>
<keyword evidence="4" id="KW-1185">Reference proteome</keyword>
<sequence>MALGWSRAVAVEEIVMACLAAGLPEPGLTEPMLCRWEHDPRERPSADYAVMIGRAYGTTLQALGLTRHARAITSPRPSDIHYGRPDRTSPLPTTGEPMTTAAGLPAVRESLHLALQVDPSAGAAVLEAAEAAVEHYALHYSRHPPHTLFAEVRATRGLLLGPLGRDSQPSSGLLRHLGWLSGMLGNLAHHLGDDTGARVHLSAAAHLGNRSGDARLLAWAHGAHSMTLRASGHHEAAVRSARRGLEAAPNVLVRAQLNAWALAPALAARGDGEGAEAAWRAAENAMAAAPGVEPGRWGYDLAEHRLHGAELHLTLSQPVRAAPLAEESVAATVSGTPGWAAATLLLARAEAAAGEGGDAAARALAVLDRVPANRLRATSRARLAQLGSDLAGLQAAAVVELRDRLRELPAPITPHGRPAPADQS</sequence>
<dbReference type="Gene3D" id="1.25.40.10">
    <property type="entry name" value="Tetratricopeptide repeat domain"/>
    <property type="match status" value="1"/>
</dbReference>
<feature type="region of interest" description="Disordered" evidence="1">
    <location>
        <begin position="75"/>
        <end position="94"/>
    </location>
</feature>
<organism evidence="3 4">
    <name type="scientific">Streptomyces zhaozhouensis</name>
    <dbReference type="NCBI Taxonomy" id="1300267"/>
    <lineage>
        <taxon>Bacteria</taxon>
        <taxon>Bacillati</taxon>
        <taxon>Actinomycetota</taxon>
        <taxon>Actinomycetes</taxon>
        <taxon>Kitasatosporales</taxon>
        <taxon>Streptomycetaceae</taxon>
        <taxon>Streptomyces</taxon>
    </lineage>
</organism>
<feature type="domain" description="HTH cro/C1-type" evidence="2">
    <location>
        <begin position="27"/>
        <end position="63"/>
    </location>
</feature>
<evidence type="ECO:0000313" key="3">
    <source>
        <dbReference type="EMBL" id="SOD62128.1"/>
    </source>
</evidence>
<evidence type="ECO:0000256" key="1">
    <source>
        <dbReference type="SAM" id="MobiDB-lite"/>
    </source>
</evidence>
<dbReference type="PROSITE" id="PS50943">
    <property type="entry name" value="HTH_CROC1"/>
    <property type="match status" value="1"/>
</dbReference>
<evidence type="ECO:0000313" key="4">
    <source>
        <dbReference type="Proteomes" id="UP000219072"/>
    </source>
</evidence>
<dbReference type="InterPro" id="IPR011990">
    <property type="entry name" value="TPR-like_helical_dom_sf"/>
</dbReference>
<accession>A0A286DTY8</accession>
<name>A0A286DTY8_9ACTN</name>
<reference evidence="3 4" key="1">
    <citation type="submission" date="2017-09" db="EMBL/GenBank/DDBJ databases">
        <authorList>
            <person name="Ehlers B."/>
            <person name="Leendertz F.H."/>
        </authorList>
    </citation>
    <scope>NUCLEOTIDE SEQUENCE [LARGE SCALE GENOMIC DNA]</scope>
    <source>
        <strain evidence="3 4">CGMCC 4.7095</strain>
    </source>
</reference>
<dbReference type="EMBL" id="OCNE01000004">
    <property type="protein sequence ID" value="SOD62128.1"/>
    <property type="molecule type" value="Genomic_DNA"/>
</dbReference>
<proteinExistence type="predicted"/>
<dbReference type="AlphaFoldDB" id="A0A286DTY8"/>
<dbReference type="Proteomes" id="UP000219072">
    <property type="component" value="Unassembled WGS sequence"/>
</dbReference>
<protein>
    <recommendedName>
        <fullName evidence="2">HTH cro/C1-type domain-containing protein</fullName>
    </recommendedName>
</protein>